<sequence length="419" mass="48086">MQIDKQVVQDKGLDNTFNLLHEGYTFIKNRMDGYGCNMFETHLLGEKVICITGEEAAKIFYDEGRFQRKGAAPKRIQKTLFGMNAIQTMDGKAHTHRKLFFMSLMTEECQKKLAGLMFEALQTSAYEWENIKKIVLFDEMKNILCKTACRWTGVPLPESKVKSLADNFSAMIDGFGGIGPRYLKGRKARIRTEKWAKGIIEDVRSGKFTVKEDSVLYEIAFYREINGDLMCADMASIELINVLRPIVAISTYITFAALALHEHPECKKKLITGDNNYIRAFIQEVRRYYPFTPFLGARVRKDFIWEGLKFKKGKLVLLDVYGMNHHSKIWDNPTEFEPERFKDKKDELFSFIPQGGGTPSEGHRCPGEGITIEIMKVSLDFLVNKLEFDMPKQDLSYKLSRIPTLPKSGFVISNIKRKS</sequence>
<reference evidence="6 7" key="1">
    <citation type="submission" date="2024-11" db="EMBL/GenBank/DDBJ databases">
        <authorList>
            <person name="Heng Y.C."/>
            <person name="Lim A.C.H."/>
            <person name="Lee J.K.Y."/>
            <person name="Kittelmann S."/>
        </authorList>
    </citation>
    <scope>NUCLEOTIDE SEQUENCE [LARGE SCALE GENOMIC DNA]</scope>
    <source>
        <strain evidence="6 7">WILCCON 0114</strain>
    </source>
</reference>
<dbReference type="InterPro" id="IPR001128">
    <property type="entry name" value="Cyt_P450"/>
</dbReference>
<evidence type="ECO:0000313" key="6">
    <source>
        <dbReference type="EMBL" id="MFL0251484.1"/>
    </source>
</evidence>
<evidence type="ECO:0000313" key="7">
    <source>
        <dbReference type="Proteomes" id="UP001623592"/>
    </source>
</evidence>
<dbReference type="PANTHER" id="PTHR24302:SF15">
    <property type="entry name" value="FATTY-ACID PEROXYGENASE"/>
    <property type="match status" value="1"/>
</dbReference>
<evidence type="ECO:0000256" key="1">
    <source>
        <dbReference type="ARBA" id="ARBA00010617"/>
    </source>
</evidence>
<dbReference type="PRINTS" id="PR00463">
    <property type="entry name" value="EP450I"/>
</dbReference>
<dbReference type="InterPro" id="IPR050705">
    <property type="entry name" value="Cytochrome_P450_3A"/>
</dbReference>
<keyword evidence="2" id="KW-0349">Heme</keyword>
<dbReference type="EMBL" id="JBJIAA010000011">
    <property type="protein sequence ID" value="MFL0251484.1"/>
    <property type="molecule type" value="Genomic_DNA"/>
</dbReference>
<dbReference type="Pfam" id="PF00067">
    <property type="entry name" value="p450"/>
    <property type="match status" value="1"/>
</dbReference>
<dbReference type="Proteomes" id="UP001623592">
    <property type="component" value="Unassembled WGS sequence"/>
</dbReference>
<dbReference type="InterPro" id="IPR002401">
    <property type="entry name" value="Cyt_P450_E_grp-I"/>
</dbReference>
<dbReference type="Gene3D" id="1.10.630.10">
    <property type="entry name" value="Cytochrome P450"/>
    <property type="match status" value="1"/>
</dbReference>
<evidence type="ECO:0000256" key="3">
    <source>
        <dbReference type="ARBA" id="ARBA00022723"/>
    </source>
</evidence>
<dbReference type="InterPro" id="IPR036396">
    <property type="entry name" value="Cyt_P450_sf"/>
</dbReference>
<dbReference type="CDD" id="cd11067">
    <property type="entry name" value="CYP152"/>
    <property type="match status" value="1"/>
</dbReference>
<comment type="similarity">
    <text evidence="1">Belongs to the cytochrome P450 family.</text>
</comment>
<evidence type="ECO:0000256" key="2">
    <source>
        <dbReference type="ARBA" id="ARBA00022617"/>
    </source>
</evidence>
<accession>A0ABW8TG32</accession>
<proteinExistence type="inferred from homology"/>
<gene>
    <name evidence="6" type="ORF">ACJDT4_13770</name>
</gene>
<keyword evidence="7" id="KW-1185">Reference proteome</keyword>
<organism evidence="6 7">
    <name type="scientific">Clostridium neuense</name>
    <dbReference type="NCBI Taxonomy" id="1728934"/>
    <lineage>
        <taxon>Bacteria</taxon>
        <taxon>Bacillati</taxon>
        <taxon>Bacillota</taxon>
        <taxon>Clostridia</taxon>
        <taxon>Eubacteriales</taxon>
        <taxon>Clostridiaceae</taxon>
        <taxon>Clostridium</taxon>
    </lineage>
</organism>
<keyword evidence="4" id="KW-0560">Oxidoreductase</keyword>
<keyword evidence="5" id="KW-0408">Iron</keyword>
<protein>
    <submittedName>
        <fullName evidence="6">Cytochrome P450</fullName>
    </submittedName>
</protein>
<evidence type="ECO:0000256" key="5">
    <source>
        <dbReference type="ARBA" id="ARBA00023004"/>
    </source>
</evidence>
<evidence type="ECO:0000256" key="4">
    <source>
        <dbReference type="ARBA" id="ARBA00023002"/>
    </source>
</evidence>
<dbReference type="PANTHER" id="PTHR24302">
    <property type="entry name" value="CYTOCHROME P450 FAMILY 3"/>
    <property type="match status" value="1"/>
</dbReference>
<comment type="caution">
    <text evidence="6">The sequence shown here is derived from an EMBL/GenBank/DDBJ whole genome shotgun (WGS) entry which is preliminary data.</text>
</comment>
<name>A0ABW8TG32_9CLOT</name>
<dbReference type="SUPFAM" id="SSF48264">
    <property type="entry name" value="Cytochrome P450"/>
    <property type="match status" value="1"/>
</dbReference>
<keyword evidence="3" id="KW-0479">Metal-binding</keyword>
<dbReference type="RefSeq" id="WP_406788140.1">
    <property type="nucleotide sequence ID" value="NZ_JBJIAA010000011.1"/>
</dbReference>